<accession>A0ABU3PXM9</accession>
<dbReference type="EMBL" id="JAVYII010000005">
    <property type="protein sequence ID" value="MDT9593929.1"/>
    <property type="molecule type" value="Genomic_DNA"/>
</dbReference>
<gene>
    <name evidence="1" type="ORF">RDV89_12680</name>
</gene>
<sequence length="87" mass="9952">MYATPTRPMTQDELDLVCRHWADHGSDDPTDRWLQLWDGGDADEHPAERDAIVEVATRVGLETKVEQGVLMVQKTQQLHDEIGARWI</sequence>
<evidence type="ECO:0000313" key="1">
    <source>
        <dbReference type="EMBL" id="MDT9593929.1"/>
    </source>
</evidence>
<comment type="caution">
    <text evidence="1">The sequence shown here is derived from an EMBL/GenBank/DDBJ whole genome shotgun (WGS) entry which is preliminary data.</text>
</comment>
<proteinExistence type="predicted"/>
<name>A0ABU3PXM9_9ACTN</name>
<keyword evidence="2" id="KW-1185">Reference proteome</keyword>
<protein>
    <submittedName>
        <fullName evidence="1">Uncharacterized protein</fullName>
    </submittedName>
</protein>
<evidence type="ECO:0000313" key="2">
    <source>
        <dbReference type="Proteomes" id="UP001268542"/>
    </source>
</evidence>
<dbReference type="Proteomes" id="UP001268542">
    <property type="component" value="Unassembled WGS sequence"/>
</dbReference>
<reference evidence="1 2" key="1">
    <citation type="submission" date="2023-08" db="EMBL/GenBank/DDBJ databases">
        <title>Nocardioides seae sp. nov., a bacterium isolated from a soil.</title>
        <authorList>
            <person name="Wang X."/>
        </authorList>
    </citation>
    <scope>NUCLEOTIDE SEQUENCE [LARGE SCALE GENOMIC DNA]</scope>
    <source>
        <strain evidence="1 2">YZH12</strain>
    </source>
</reference>
<dbReference type="RefSeq" id="WP_315733415.1">
    <property type="nucleotide sequence ID" value="NZ_JAVYII010000005.1"/>
</dbReference>
<organism evidence="1 2">
    <name type="scientific">Nocardioides imazamoxiresistens</name>
    <dbReference type="NCBI Taxonomy" id="3231893"/>
    <lineage>
        <taxon>Bacteria</taxon>
        <taxon>Bacillati</taxon>
        <taxon>Actinomycetota</taxon>
        <taxon>Actinomycetes</taxon>
        <taxon>Propionibacteriales</taxon>
        <taxon>Nocardioidaceae</taxon>
        <taxon>Nocardioides</taxon>
    </lineage>
</organism>